<evidence type="ECO:0000256" key="1">
    <source>
        <dbReference type="ARBA" id="ARBA00022982"/>
    </source>
</evidence>
<dbReference type="GO" id="GO:0009055">
    <property type="term" value="F:electron transfer activity"/>
    <property type="evidence" value="ECO:0007669"/>
    <property type="project" value="InterPro"/>
</dbReference>
<dbReference type="Gene3D" id="3.40.50.620">
    <property type="entry name" value="HUPs"/>
    <property type="match status" value="1"/>
</dbReference>
<dbReference type="Pfam" id="PF01012">
    <property type="entry name" value="ETF"/>
    <property type="match status" value="1"/>
</dbReference>
<dbReference type="AlphaFoldDB" id="A0A1H0RZK6"/>
<keyword evidence="4" id="KW-1185">Reference proteome</keyword>
<organism evidence="3 4">
    <name type="scientific">Desulforhopalus singaporensis</name>
    <dbReference type="NCBI Taxonomy" id="91360"/>
    <lineage>
        <taxon>Bacteria</taxon>
        <taxon>Pseudomonadati</taxon>
        <taxon>Thermodesulfobacteriota</taxon>
        <taxon>Desulfobulbia</taxon>
        <taxon>Desulfobulbales</taxon>
        <taxon>Desulfocapsaceae</taxon>
        <taxon>Desulforhopalus</taxon>
    </lineage>
</organism>
<proteinExistence type="predicted"/>
<keyword evidence="1" id="KW-0249">Electron transport</keyword>
<dbReference type="InterPro" id="IPR012255">
    <property type="entry name" value="ETF_b"/>
</dbReference>
<dbReference type="OrthoDB" id="9781325at2"/>
<dbReference type="RefSeq" id="WP_092223256.1">
    <property type="nucleotide sequence ID" value="NZ_FNJI01000016.1"/>
</dbReference>
<dbReference type="PIRSF" id="PIRSF000090">
    <property type="entry name" value="Beta-ETF"/>
    <property type="match status" value="1"/>
</dbReference>
<keyword evidence="1" id="KW-0813">Transport</keyword>
<dbReference type="InterPro" id="IPR014730">
    <property type="entry name" value="ETF_a/b_N"/>
</dbReference>
<name>A0A1H0RZK6_9BACT</name>
<dbReference type="Proteomes" id="UP000199073">
    <property type="component" value="Unassembled WGS sequence"/>
</dbReference>
<evidence type="ECO:0000313" key="4">
    <source>
        <dbReference type="Proteomes" id="UP000199073"/>
    </source>
</evidence>
<sequence length="254" mass="27528">MRIYVCIKQVPDSEAIIKIVGDTEYNREVVYVVNPYDEYGVEEAVRLKENNGDGEVIAVCVGGEGAVSALRTVMAMGVDRSVLVKTGEQFVGSDLTAQALAWVIEQEGPADIIFAGKQSMDSEGMQTPYRLGAQIGLPVVSNVVNFSLEKTTALVQREMGGGLRESLTVKTPCIIGANKGLNEPRYPKMHAILKAKKKEIKVLDIAELTIQDNSGVQLKGLHPAEDRSEARILEGTAEEAVSSLVDILAEQRII</sequence>
<dbReference type="CDD" id="cd01714">
    <property type="entry name" value="ETF_beta"/>
    <property type="match status" value="1"/>
</dbReference>
<evidence type="ECO:0000259" key="2">
    <source>
        <dbReference type="SMART" id="SM00893"/>
    </source>
</evidence>
<protein>
    <submittedName>
        <fullName evidence="3">Electron transfer flavoprotein beta subunit</fullName>
    </submittedName>
</protein>
<dbReference type="SUPFAM" id="SSF52402">
    <property type="entry name" value="Adenine nucleotide alpha hydrolases-like"/>
    <property type="match status" value="1"/>
</dbReference>
<dbReference type="InterPro" id="IPR033948">
    <property type="entry name" value="ETF_beta_N"/>
</dbReference>
<gene>
    <name evidence="3" type="ORF">SAMN05660330_02479</name>
</gene>
<evidence type="ECO:0000313" key="3">
    <source>
        <dbReference type="EMBL" id="SDP34446.1"/>
    </source>
</evidence>
<dbReference type="SMART" id="SM00893">
    <property type="entry name" value="ETF"/>
    <property type="match status" value="1"/>
</dbReference>
<feature type="domain" description="Electron transfer flavoprotein alpha/beta-subunit N-terminal" evidence="2">
    <location>
        <begin position="22"/>
        <end position="212"/>
    </location>
</feature>
<dbReference type="STRING" id="91360.SAMN05660330_02479"/>
<dbReference type="PANTHER" id="PTHR21294">
    <property type="entry name" value="ELECTRON TRANSFER FLAVOPROTEIN BETA-SUBUNIT"/>
    <property type="match status" value="1"/>
</dbReference>
<reference evidence="3 4" key="1">
    <citation type="submission" date="2016-10" db="EMBL/GenBank/DDBJ databases">
        <authorList>
            <person name="de Groot N.N."/>
        </authorList>
    </citation>
    <scope>NUCLEOTIDE SEQUENCE [LARGE SCALE GENOMIC DNA]</scope>
    <source>
        <strain evidence="3 4">DSM 12130</strain>
    </source>
</reference>
<accession>A0A1H0RZK6</accession>
<dbReference type="EMBL" id="FNJI01000016">
    <property type="protein sequence ID" value="SDP34446.1"/>
    <property type="molecule type" value="Genomic_DNA"/>
</dbReference>
<dbReference type="InterPro" id="IPR014729">
    <property type="entry name" value="Rossmann-like_a/b/a_fold"/>
</dbReference>